<comment type="caution">
    <text evidence="1">The sequence shown here is derived from an EMBL/GenBank/DDBJ whole genome shotgun (WGS) entry which is preliminary data.</text>
</comment>
<evidence type="ECO:0000313" key="2">
    <source>
        <dbReference type="Proteomes" id="UP000321026"/>
    </source>
</evidence>
<proteinExistence type="predicted"/>
<accession>A0A5C7J7C2</accession>
<dbReference type="AlphaFoldDB" id="A0A5C7J7C2"/>
<dbReference type="Proteomes" id="UP000321026">
    <property type="component" value="Unassembled WGS sequence"/>
</dbReference>
<protein>
    <submittedName>
        <fullName evidence="1">Uncharacterized protein</fullName>
    </submittedName>
</protein>
<evidence type="ECO:0000313" key="1">
    <source>
        <dbReference type="EMBL" id="TXG77379.1"/>
    </source>
</evidence>
<dbReference type="EMBL" id="SSDS01000047">
    <property type="protein sequence ID" value="TXG77379.1"/>
    <property type="molecule type" value="Genomic_DNA"/>
</dbReference>
<organism evidence="1 2">
    <name type="scientific">Candidatus Dojkabacteria bacterium</name>
    <dbReference type="NCBI Taxonomy" id="2099670"/>
    <lineage>
        <taxon>Bacteria</taxon>
        <taxon>Candidatus Dojkabacteria</taxon>
    </lineage>
</organism>
<sequence>MIKIRNICNESGVGAFYHSASYSPTSHTLPYEPYIGDIQLKLDETMNITLDTYTRLKDYLENLRVHRIITFVDPIKVLEKEVTTTEEFKKVFKDKVDELKSIAKPVLEEAVKVEDKVEELVSTVEVEPTVEDVFKKTKRKK</sequence>
<name>A0A5C7J7C2_9BACT</name>
<gene>
    <name evidence="1" type="ORF">E6Q11_02865</name>
</gene>
<reference evidence="1 2" key="1">
    <citation type="submission" date="2018-09" db="EMBL/GenBank/DDBJ databases">
        <title>Metagenome Assembled Genomes from an Advanced Water Purification Facility.</title>
        <authorList>
            <person name="Stamps B.W."/>
            <person name="Spear J.R."/>
        </authorList>
    </citation>
    <scope>NUCLEOTIDE SEQUENCE [LARGE SCALE GENOMIC DNA]</scope>
    <source>
        <strain evidence="1">Bin_63_2</strain>
    </source>
</reference>